<proteinExistence type="predicted"/>
<feature type="transmembrane region" description="Helical" evidence="1">
    <location>
        <begin position="107"/>
        <end position="126"/>
    </location>
</feature>
<evidence type="ECO:0008006" key="4">
    <source>
        <dbReference type="Google" id="ProtNLM"/>
    </source>
</evidence>
<keyword evidence="1" id="KW-0812">Transmembrane</keyword>
<dbReference type="Proteomes" id="UP000198697">
    <property type="component" value="Unassembled WGS sequence"/>
</dbReference>
<protein>
    <recommendedName>
        <fullName evidence="4">Ion channel</fullName>
    </recommendedName>
</protein>
<feature type="transmembrane region" description="Helical" evidence="1">
    <location>
        <begin position="138"/>
        <end position="158"/>
    </location>
</feature>
<gene>
    <name evidence="2" type="ORF">SAMN04487998_1284</name>
</gene>
<organism evidence="2 3">
    <name type="scientific">Hymenobacter actinosclerus</name>
    <dbReference type="NCBI Taxonomy" id="82805"/>
    <lineage>
        <taxon>Bacteria</taxon>
        <taxon>Pseudomonadati</taxon>
        <taxon>Bacteroidota</taxon>
        <taxon>Cytophagia</taxon>
        <taxon>Cytophagales</taxon>
        <taxon>Hymenobacteraceae</taxon>
        <taxon>Hymenobacter</taxon>
    </lineage>
</organism>
<evidence type="ECO:0000256" key="1">
    <source>
        <dbReference type="SAM" id="Phobius"/>
    </source>
</evidence>
<dbReference type="Gene3D" id="1.10.287.70">
    <property type="match status" value="1"/>
</dbReference>
<sequence>MRALALFAAFILVGAGLFLFDFYAFYAKWLTALLLVLTTAGKLTYFLRAMLGWIRQTLDSPAHLRQLLAFMALTILLIIGSFAIDYYCLYRIYPASFRLAFGQHDPLGQLLTFFYLSAGIFSTAGSSEVYPTSLLGQFYVTSEMLIGYGTTVLIVANLSHLRQIYRQT</sequence>
<keyword evidence="1" id="KW-0472">Membrane</keyword>
<feature type="transmembrane region" description="Helical" evidence="1">
    <location>
        <begin position="29"/>
        <end position="47"/>
    </location>
</feature>
<name>A0A1I0C4B0_9BACT</name>
<feature type="transmembrane region" description="Helical" evidence="1">
    <location>
        <begin position="67"/>
        <end position="87"/>
    </location>
</feature>
<accession>A0A1I0C4B0</accession>
<dbReference type="AlphaFoldDB" id="A0A1I0C4B0"/>
<keyword evidence="3" id="KW-1185">Reference proteome</keyword>
<evidence type="ECO:0000313" key="3">
    <source>
        <dbReference type="Proteomes" id="UP000198697"/>
    </source>
</evidence>
<evidence type="ECO:0000313" key="2">
    <source>
        <dbReference type="EMBL" id="SET13582.1"/>
    </source>
</evidence>
<dbReference type="EMBL" id="FOHS01000001">
    <property type="protein sequence ID" value="SET13582.1"/>
    <property type="molecule type" value="Genomic_DNA"/>
</dbReference>
<keyword evidence="1" id="KW-1133">Transmembrane helix</keyword>
<dbReference type="SUPFAM" id="SSF81324">
    <property type="entry name" value="Voltage-gated potassium channels"/>
    <property type="match status" value="1"/>
</dbReference>
<reference evidence="3" key="1">
    <citation type="submission" date="2016-10" db="EMBL/GenBank/DDBJ databases">
        <authorList>
            <person name="Varghese N."/>
            <person name="Submissions S."/>
        </authorList>
    </citation>
    <scope>NUCLEOTIDE SEQUENCE [LARGE SCALE GENOMIC DNA]</scope>
    <source>
        <strain evidence="3">DSM 15310</strain>
    </source>
</reference>